<evidence type="ECO:0000256" key="2">
    <source>
        <dbReference type="ARBA" id="ARBA00022737"/>
    </source>
</evidence>
<sequence length="496" mass="55047">MGATTSRTLQVSNMTGRTRRGRGSFTRIRRKPAARGFRIKKRLQYLLRIFQKLRLKKLRELLYQGTSFRHRRLGQAAAQDAELSDNETSSSRTPLGTAGAYSSDHDDESMSCCWTLIPGLPKELAMQCLARVPRVSHGRMRAVCRTWRHMVESAEFLELRKHLGLSEDWLYLHVGTSPRLLEAPSSVGCRGGSSRWQLVGGFSLWHALDPFRYRWHALPPIPYDVKFTGGHVVLGASSVVFNGNLHVVGGAPFGRPALRDMWVYNPGKNRWRKSKPMLTPRFGCLLGVIGNKLYVVGGSGVCHITGYSLPCLEIYDPVTNTWQFAASGRGRVTTHPCSPLKHVAVVDNKLCVTGPHNLTGGVNSGMYDPELDLWTEIKPGLQSGWGKPSTMLDGKLYTIGFGCYQQYLPECDMWQPVKGQSAGTLLEWDPRLVSTMAASNGKLYMVGTMGHALIVVIAPVKDGQVSQSVRWHTMKLPNGIDFLGDLGYCSCQIISI</sequence>
<feature type="domain" description="F-box" evidence="4">
    <location>
        <begin position="120"/>
        <end position="160"/>
    </location>
</feature>
<keyword evidence="6" id="KW-1185">Reference proteome</keyword>
<protein>
    <recommendedName>
        <fullName evidence="4">F-box domain-containing protein</fullName>
    </recommendedName>
</protein>
<dbReference type="PANTHER" id="PTHR46344">
    <property type="entry name" value="OS02G0202900 PROTEIN"/>
    <property type="match status" value="1"/>
</dbReference>
<proteinExistence type="predicted"/>
<accession>A0ABP0TDW3</accession>
<feature type="region of interest" description="Disordered" evidence="3">
    <location>
        <begin position="79"/>
        <end position="102"/>
    </location>
</feature>
<evidence type="ECO:0000313" key="6">
    <source>
        <dbReference type="Proteomes" id="UP001497512"/>
    </source>
</evidence>
<dbReference type="SMART" id="SM00612">
    <property type="entry name" value="Kelch"/>
    <property type="match status" value="2"/>
</dbReference>
<evidence type="ECO:0000256" key="3">
    <source>
        <dbReference type="SAM" id="MobiDB-lite"/>
    </source>
</evidence>
<organism evidence="5 6">
    <name type="scientific">Sphagnum troendelagicum</name>
    <dbReference type="NCBI Taxonomy" id="128251"/>
    <lineage>
        <taxon>Eukaryota</taxon>
        <taxon>Viridiplantae</taxon>
        <taxon>Streptophyta</taxon>
        <taxon>Embryophyta</taxon>
        <taxon>Bryophyta</taxon>
        <taxon>Sphagnophytina</taxon>
        <taxon>Sphagnopsida</taxon>
        <taxon>Sphagnales</taxon>
        <taxon>Sphagnaceae</taxon>
        <taxon>Sphagnum</taxon>
    </lineage>
</organism>
<dbReference type="Pfam" id="PF01344">
    <property type="entry name" value="Kelch_1"/>
    <property type="match status" value="1"/>
</dbReference>
<feature type="region of interest" description="Disordered" evidence="3">
    <location>
        <begin position="1"/>
        <end position="23"/>
    </location>
</feature>
<keyword evidence="1" id="KW-0880">Kelch repeat</keyword>
<reference evidence="5" key="1">
    <citation type="submission" date="2024-02" db="EMBL/GenBank/DDBJ databases">
        <authorList>
            <consortium name="ELIXIR-Norway"/>
            <consortium name="Elixir Norway"/>
        </authorList>
    </citation>
    <scope>NUCLEOTIDE SEQUENCE</scope>
</reference>
<dbReference type="InterPro" id="IPR011498">
    <property type="entry name" value="Kelch_2"/>
</dbReference>
<dbReference type="SUPFAM" id="SSF81383">
    <property type="entry name" value="F-box domain"/>
    <property type="match status" value="1"/>
</dbReference>
<dbReference type="CDD" id="cd22152">
    <property type="entry name" value="F-box_AtAFR-like"/>
    <property type="match status" value="1"/>
</dbReference>
<evidence type="ECO:0000313" key="5">
    <source>
        <dbReference type="EMBL" id="CAK9193614.1"/>
    </source>
</evidence>
<dbReference type="Pfam" id="PF00646">
    <property type="entry name" value="F-box"/>
    <property type="match status" value="1"/>
</dbReference>
<dbReference type="InterPro" id="IPR001810">
    <property type="entry name" value="F-box_dom"/>
</dbReference>
<dbReference type="PANTHER" id="PTHR46344:SF27">
    <property type="entry name" value="KELCH REPEAT SUPERFAMILY PROTEIN"/>
    <property type="match status" value="1"/>
</dbReference>
<dbReference type="EMBL" id="OZ019902">
    <property type="protein sequence ID" value="CAK9193614.1"/>
    <property type="molecule type" value="Genomic_DNA"/>
</dbReference>
<dbReference type="InterPro" id="IPR015915">
    <property type="entry name" value="Kelch-typ_b-propeller"/>
</dbReference>
<keyword evidence="2" id="KW-0677">Repeat</keyword>
<name>A0ABP0TDW3_9BRYO</name>
<dbReference type="Pfam" id="PF07646">
    <property type="entry name" value="Kelch_2"/>
    <property type="match status" value="1"/>
</dbReference>
<dbReference type="SUPFAM" id="SSF117281">
    <property type="entry name" value="Kelch motif"/>
    <property type="match status" value="1"/>
</dbReference>
<evidence type="ECO:0000256" key="1">
    <source>
        <dbReference type="ARBA" id="ARBA00022441"/>
    </source>
</evidence>
<feature type="compositionally biased region" description="Polar residues" evidence="3">
    <location>
        <begin position="1"/>
        <end position="14"/>
    </location>
</feature>
<dbReference type="SMART" id="SM00256">
    <property type="entry name" value="FBOX"/>
    <property type="match status" value="1"/>
</dbReference>
<dbReference type="Gene3D" id="2.120.10.80">
    <property type="entry name" value="Kelch-type beta propeller"/>
    <property type="match status" value="1"/>
</dbReference>
<dbReference type="InterPro" id="IPR006652">
    <property type="entry name" value="Kelch_1"/>
</dbReference>
<gene>
    <name evidence="5" type="ORF">CSSPTR1EN2_LOCUS2114</name>
</gene>
<dbReference type="InterPro" id="IPR036047">
    <property type="entry name" value="F-box-like_dom_sf"/>
</dbReference>
<evidence type="ECO:0000259" key="4">
    <source>
        <dbReference type="SMART" id="SM00256"/>
    </source>
</evidence>
<dbReference type="Proteomes" id="UP001497512">
    <property type="component" value="Chromosome 10"/>
</dbReference>